<dbReference type="EMBL" id="NMUH01001045">
    <property type="protein sequence ID" value="MQL88306.1"/>
    <property type="molecule type" value="Genomic_DNA"/>
</dbReference>
<dbReference type="Proteomes" id="UP000652761">
    <property type="component" value="Unassembled WGS sequence"/>
</dbReference>
<feature type="region of interest" description="Disordered" evidence="1">
    <location>
        <begin position="1"/>
        <end position="28"/>
    </location>
</feature>
<keyword evidence="3" id="KW-1185">Reference proteome</keyword>
<evidence type="ECO:0000313" key="2">
    <source>
        <dbReference type="EMBL" id="MQL88306.1"/>
    </source>
</evidence>
<organism evidence="2 3">
    <name type="scientific">Colocasia esculenta</name>
    <name type="common">Wild taro</name>
    <name type="synonym">Arum esculentum</name>
    <dbReference type="NCBI Taxonomy" id="4460"/>
    <lineage>
        <taxon>Eukaryota</taxon>
        <taxon>Viridiplantae</taxon>
        <taxon>Streptophyta</taxon>
        <taxon>Embryophyta</taxon>
        <taxon>Tracheophyta</taxon>
        <taxon>Spermatophyta</taxon>
        <taxon>Magnoliopsida</taxon>
        <taxon>Liliopsida</taxon>
        <taxon>Araceae</taxon>
        <taxon>Aroideae</taxon>
        <taxon>Colocasieae</taxon>
        <taxon>Colocasia</taxon>
    </lineage>
</organism>
<sequence>MEDEVSNTQNSSGKASAGNPPYVGGLQGVGEHADDLVLVRHVLHLPRPAASVRSPGGKRKKEKKISSTAIDRRREKGEEGKERDTISPPMVGSSPPVAPSPPASLRFSATTAPRAPVLFFPLLEMCSRGGLSVHGAPARDPRGARHGPVAVCLQV</sequence>
<protein>
    <submittedName>
        <fullName evidence="2">Uncharacterized protein</fullName>
    </submittedName>
</protein>
<name>A0A843UZW1_COLES</name>
<evidence type="ECO:0000313" key="3">
    <source>
        <dbReference type="Proteomes" id="UP000652761"/>
    </source>
</evidence>
<comment type="caution">
    <text evidence="2">The sequence shown here is derived from an EMBL/GenBank/DDBJ whole genome shotgun (WGS) entry which is preliminary data.</text>
</comment>
<gene>
    <name evidence="2" type="ORF">Taro_020850</name>
</gene>
<reference evidence="2" key="1">
    <citation type="submission" date="2017-07" db="EMBL/GenBank/DDBJ databases">
        <title>Taro Niue Genome Assembly and Annotation.</title>
        <authorList>
            <person name="Atibalentja N."/>
            <person name="Keating K."/>
            <person name="Fields C.J."/>
        </authorList>
    </citation>
    <scope>NUCLEOTIDE SEQUENCE</scope>
    <source>
        <strain evidence="2">Niue_2</strain>
        <tissue evidence="2">Leaf</tissue>
    </source>
</reference>
<feature type="region of interest" description="Disordered" evidence="1">
    <location>
        <begin position="45"/>
        <end position="107"/>
    </location>
</feature>
<accession>A0A843UZW1</accession>
<dbReference type="AlphaFoldDB" id="A0A843UZW1"/>
<evidence type="ECO:0000256" key="1">
    <source>
        <dbReference type="SAM" id="MobiDB-lite"/>
    </source>
</evidence>
<feature type="compositionally biased region" description="Polar residues" evidence="1">
    <location>
        <begin position="1"/>
        <end position="14"/>
    </location>
</feature>
<proteinExistence type="predicted"/>
<feature type="compositionally biased region" description="Basic and acidic residues" evidence="1">
    <location>
        <begin position="70"/>
        <end position="85"/>
    </location>
</feature>